<evidence type="ECO:0000256" key="3">
    <source>
        <dbReference type="ARBA" id="ARBA00023163"/>
    </source>
</evidence>
<evidence type="ECO:0000256" key="2">
    <source>
        <dbReference type="ARBA" id="ARBA00023125"/>
    </source>
</evidence>
<dbReference type="PROSITE" id="PS50995">
    <property type="entry name" value="HTH_MARR_2"/>
    <property type="match status" value="1"/>
</dbReference>
<name>A0A1V4HD15_9BACL</name>
<dbReference type="PANTHER" id="PTHR33164:SF99">
    <property type="entry name" value="MARR FAMILY REGULATORY PROTEIN"/>
    <property type="match status" value="1"/>
</dbReference>
<evidence type="ECO:0000313" key="6">
    <source>
        <dbReference type="Proteomes" id="UP000190626"/>
    </source>
</evidence>
<dbReference type="GO" id="GO:0003700">
    <property type="term" value="F:DNA-binding transcription factor activity"/>
    <property type="evidence" value="ECO:0007669"/>
    <property type="project" value="InterPro"/>
</dbReference>
<dbReference type="InterPro" id="IPR000835">
    <property type="entry name" value="HTH_MarR-typ"/>
</dbReference>
<dbReference type="InterPro" id="IPR036388">
    <property type="entry name" value="WH-like_DNA-bd_sf"/>
</dbReference>
<dbReference type="Gene3D" id="1.10.10.10">
    <property type="entry name" value="Winged helix-like DNA-binding domain superfamily/Winged helix DNA-binding domain"/>
    <property type="match status" value="1"/>
</dbReference>
<dbReference type="Pfam" id="PF12802">
    <property type="entry name" value="MarR_2"/>
    <property type="match status" value="1"/>
</dbReference>
<dbReference type="Proteomes" id="UP000190626">
    <property type="component" value="Unassembled WGS sequence"/>
</dbReference>
<keyword evidence="6" id="KW-1185">Reference proteome</keyword>
<evidence type="ECO:0000259" key="4">
    <source>
        <dbReference type="PROSITE" id="PS50995"/>
    </source>
</evidence>
<reference evidence="6" key="1">
    <citation type="submission" date="2016-07" db="EMBL/GenBank/DDBJ databases">
        <authorList>
            <person name="Florea S."/>
            <person name="Webb J.S."/>
            <person name="Jaromczyk J."/>
            <person name="Schardl C.L."/>
        </authorList>
    </citation>
    <scope>NUCLEOTIDE SEQUENCE [LARGE SCALE GENOMIC DNA]</scope>
    <source>
        <strain evidence="6">CY1</strain>
    </source>
</reference>
<dbReference type="EMBL" id="MBTG01000034">
    <property type="protein sequence ID" value="OPH50638.1"/>
    <property type="molecule type" value="Genomic_DNA"/>
</dbReference>
<dbReference type="PANTHER" id="PTHR33164">
    <property type="entry name" value="TRANSCRIPTIONAL REGULATOR, MARR FAMILY"/>
    <property type="match status" value="1"/>
</dbReference>
<keyword evidence="2" id="KW-0238">DNA-binding</keyword>
<dbReference type="STRING" id="1469647.BC351_08160"/>
<dbReference type="InterPro" id="IPR039422">
    <property type="entry name" value="MarR/SlyA-like"/>
</dbReference>
<dbReference type="SMART" id="SM00347">
    <property type="entry name" value="HTH_MARR"/>
    <property type="match status" value="1"/>
</dbReference>
<gene>
    <name evidence="5" type="ORF">BC351_08160</name>
</gene>
<dbReference type="InterPro" id="IPR023187">
    <property type="entry name" value="Tscrpt_reg_MarR-type_CS"/>
</dbReference>
<evidence type="ECO:0000313" key="5">
    <source>
        <dbReference type="EMBL" id="OPH50638.1"/>
    </source>
</evidence>
<dbReference type="AlphaFoldDB" id="A0A1V4HD15"/>
<dbReference type="OrthoDB" id="582199at2"/>
<sequence>MAVDELHKELGKVGFDDVRPSHGFIFQKISHGGSTGKELAEHMGITKQAASLTIDYLEERGYVIRQPHPSDQRGKLVVLTQRGWDCIQATETIFTSIQQRWHEVLGEERSEALLTDMRKLVHSSMDAQAFLFRPVW</sequence>
<dbReference type="PROSITE" id="PS01117">
    <property type="entry name" value="HTH_MARR_1"/>
    <property type="match status" value="1"/>
</dbReference>
<dbReference type="PRINTS" id="PR00598">
    <property type="entry name" value="HTHMARR"/>
</dbReference>
<proteinExistence type="predicted"/>
<comment type="caution">
    <text evidence="5">The sequence shown here is derived from an EMBL/GenBank/DDBJ whole genome shotgun (WGS) entry which is preliminary data.</text>
</comment>
<keyword evidence="1" id="KW-0805">Transcription regulation</keyword>
<keyword evidence="3" id="KW-0804">Transcription</keyword>
<dbReference type="GO" id="GO:0003677">
    <property type="term" value="F:DNA binding"/>
    <property type="evidence" value="ECO:0007669"/>
    <property type="project" value="UniProtKB-KW"/>
</dbReference>
<dbReference type="SUPFAM" id="SSF46785">
    <property type="entry name" value="Winged helix' DNA-binding domain"/>
    <property type="match status" value="1"/>
</dbReference>
<protein>
    <recommendedName>
        <fullName evidence="4">HTH marR-type domain-containing protein</fullName>
    </recommendedName>
</protein>
<evidence type="ECO:0000256" key="1">
    <source>
        <dbReference type="ARBA" id="ARBA00023015"/>
    </source>
</evidence>
<organism evidence="5 6">
    <name type="scientific">Paenibacillus ferrarius</name>
    <dbReference type="NCBI Taxonomy" id="1469647"/>
    <lineage>
        <taxon>Bacteria</taxon>
        <taxon>Bacillati</taxon>
        <taxon>Bacillota</taxon>
        <taxon>Bacilli</taxon>
        <taxon>Bacillales</taxon>
        <taxon>Paenibacillaceae</taxon>
        <taxon>Paenibacillus</taxon>
    </lineage>
</organism>
<dbReference type="InterPro" id="IPR036390">
    <property type="entry name" value="WH_DNA-bd_sf"/>
</dbReference>
<accession>A0A1V4HD15</accession>
<feature type="domain" description="HTH marR-type" evidence="4">
    <location>
        <begin position="1"/>
        <end position="122"/>
    </location>
</feature>
<dbReference type="GO" id="GO:0006950">
    <property type="term" value="P:response to stress"/>
    <property type="evidence" value="ECO:0007669"/>
    <property type="project" value="TreeGrafter"/>
</dbReference>